<dbReference type="PANTHER" id="PTHR43133:SF8">
    <property type="entry name" value="RNA POLYMERASE SIGMA FACTOR HI_1459-RELATED"/>
    <property type="match status" value="1"/>
</dbReference>
<dbReference type="SUPFAM" id="SSF88946">
    <property type="entry name" value="Sigma2 domain of RNA polymerase sigma factors"/>
    <property type="match status" value="1"/>
</dbReference>
<dbReference type="InterPro" id="IPR014284">
    <property type="entry name" value="RNA_pol_sigma-70_dom"/>
</dbReference>
<dbReference type="Pfam" id="PF08281">
    <property type="entry name" value="Sigma70_r4_2"/>
    <property type="match status" value="1"/>
</dbReference>
<keyword evidence="5" id="KW-0804">Transcription</keyword>
<evidence type="ECO:0000256" key="3">
    <source>
        <dbReference type="ARBA" id="ARBA00023082"/>
    </source>
</evidence>
<feature type="domain" description="RNA polymerase sigma-70 region 2" evidence="7">
    <location>
        <begin position="24"/>
        <end position="90"/>
    </location>
</feature>
<reference evidence="9 10" key="1">
    <citation type="submission" date="2018-10" db="EMBL/GenBank/DDBJ databases">
        <title>Draft Genome Sequence of Anaerotignum sp. KCTC 15736.</title>
        <authorList>
            <person name="Choi S.H."/>
            <person name="Kim J.S."/>
            <person name="Kang S.W."/>
            <person name="Lee J.S."/>
            <person name="Park S.H."/>
        </authorList>
    </citation>
    <scope>NUCLEOTIDE SEQUENCE [LARGE SCALE GENOMIC DNA]</scope>
    <source>
        <strain evidence="9 10">KCTC 15736</strain>
    </source>
</reference>
<dbReference type="EMBL" id="BHVZ01000002">
    <property type="protein sequence ID" value="GCB29640.1"/>
    <property type="molecule type" value="Genomic_DNA"/>
</dbReference>
<evidence type="ECO:0000259" key="7">
    <source>
        <dbReference type="Pfam" id="PF04542"/>
    </source>
</evidence>
<keyword evidence="10" id="KW-1185">Reference proteome</keyword>
<dbReference type="InterPro" id="IPR036388">
    <property type="entry name" value="WH-like_DNA-bd_sf"/>
</dbReference>
<dbReference type="InterPro" id="IPR013325">
    <property type="entry name" value="RNA_pol_sigma_r2"/>
</dbReference>
<sequence length="207" mass="24218">MTDQNEVRLVKRAKQGDMHAFEELILQHEKIVYNVALRMMNHSEDAKDISQEVFLKAYRNIGNFDERSQFSTWIYRITANTCIDEMRKRKGRQSFSLEEELESEEGSMQRQVADAGETPEESMLREEQKSEILQALESLSPEHKVAVILRDIKGLSYEEIAEILELTLGTVKSRISRGRNQLKQEILKLREQDAHFIRHKRGKEGRQ</sequence>
<evidence type="ECO:0000256" key="4">
    <source>
        <dbReference type="ARBA" id="ARBA00023125"/>
    </source>
</evidence>
<proteinExistence type="inferred from homology"/>
<name>A0A401LDM3_9FIRM</name>
<dbReference type="AlphaFoldDB" id="A0A401LDM3"/>
<evidence type="ECO:0000313" key="9">
    <source>
        <dbReference type="EMBL" id="GCB29640.1"/>
    </source>
</evidence>
<organism evidence="9 10">
    <name type="scientific">Anaerotignum faecicola</name>
    <dbReference type="NCBI Taxonomy" id="2358141"/>
    <lineage>
        <taxon>Bacteria</taxon>
        <taxon>Bacillati</taxon>
        <taxon>Bacillota</taxon>
        <taxon>Clostridia</taxon>
        <taxon>Lachnospirales</taxon>
        <taxon>Anaerotignaceae</taxon>
        <taxon>Anaerotignum</taxon>
    </lineage>
</organism>
<feature type="region of interest" description="Disordered" evidence="6">
    <location>
        <begin position="94"/>
        <end position="126"/>
    </location>
</feature>
<gene>
    <name evidence="9" type="ORF">KGMB03357_13010</name>
</gene>
<dbReference type="GO" id="GO:0006352">
    <property type="term" value="P:DNA-templated transcription initiation"/>
    <property type="evidence" value="ECO:0007669"/>
    <property type="project" value="InterPro"/>
</dbReference>
<comment type="similarity">
    <text evidence="1">Belongs to the sigma-70 factor family. ECF subfamily.</text>
</comment>
<evidence type="ECO:0000259" key="8">
    <source>
        <dbReference type="Pfam" id="PF08281"/>
    </source>
</evidence>
<dbReference type="InterPro" id="IPR007627">
    <property type="entry name" value="RNA_pol_sigma70_r2"/>
</dbReference>
<feature type="domain" description="RNA polymerase sigma factor 70 region 4 type 2" evidence="8">
    <location>
        <begin position="131"/>
        <end position="182"/>
    </location>
</feature>
<evidence type="ECO:0000256" key="2">
    <source>
        <dbReference type="ARBA" id="ARBA00023015"/>
    </source>
</evidence>
<dbReference type="Gene3D" id="1.10.1740.10">
    <property type="match status" value="1"/>
</dbReference>
<keyword evidence="2" id="KW-0805">Transcription regulation</keyword>
<evidence type="ECO:0000256" key="1">
    <source>
        <dbReference type="ARBA" id="ARBA00010641"/>
    </source>
</evidence>
<dbReference type="Pfam" id="PF04542">
    <property type="entry name" value="Sigma70_r2"/>
    <property type="match status" value="1"/>
</dbReference>
<evidence type="ECO:0000313" key="10">
    <source>
        <dbReference type="Proteomes" id="UP000287361"/>
    </source>
</evidence>
<keyword evidence="3" id="KW-0731">Sigma factor</keyword>
<dbReference type="InterPro" id="IPR039425">
    <property type="entry name" value="RNA_pol_sigma-70-like"/>
</dbReference>
<evidence type="ECO:0000256" key="5">
    <source>
        <dbReference type="ARBA" id="ARBA00023163"/>
    </source>
</evidence>
<protein>
    <submittedName>
        <fullName evidence="9">Sigma-24 (FecI-like protein)</fullName>
    </submittedName>
</protein>
<keyword evidence="4" id="KW-0238">DNA-binding</keyword>
<dbReference type="InterPro" id="IPR013249">
    <property type="entry name" value="RNA_pol_sigma70_r4_t2"/>
</dbReference>
<dbReference type="InterPro" id="IPR013324">
    <property type="entry name" value="RNA_pol_sigma_r3/r4-like"/>
</dbReference>
<dbReference type="Proteomes" id="UP000287361">
    <property type="component" value="Unassembled WGS sequence"/>
</dbReference>
<dbReference type="CDD" id="cd06171">
    <property type="entry name" value="Sigma70_r4"/>
    <property type="match status" value="1"/>
</dbReference>
<dbReference type="GO" id="GO:0003677">
    <property type="term" value="F:DNA binding"/>
    <property type="evidence" value="ECO:0007669"/>
    <property type="project" value="UniProtKB-KW"/>
</dbReference>
<dbReference type="SUPFAM" id="SSF88659">
    <property type="entry name" value="Sigma3 and sigma4 domains of RNA polymerase sigma factors"/>
    <property type="match status" value="1"/>
</dbReference>
<dbReference type="NCBIfam" id="TIGR02937">
    <property type="entry name" value="sigma70-ECF"/>
    <property type="match status" value="1"/>
</dbReference>
<dbReference type="Gene3D" id="1.10.10.10">
    <property type="entry name" value="Winged helix-like DNA-binding domain superfamily/Winged helix DNA-binding domain"/>
    <property type="match status" value="1"/>
</dbReference>
<accession>A0A401LDM3</accession>
<dbReference type="OrthoDB" id="9784984at2"/>
<comment type="caution">
    <text evidence="9">The sequence shown here is derived from an EMBL/GenBank/DDBJ whole genome shotgun (WGS) entry which is preliminary data.</text>
</comment>
<dbReference type="PANTHER" id="PTHR43133">
    <property type="entry name" value="RNA POLYMERASE ECF-TYPE SIGMA FACTO"/>
    <property type="match status" value="1"/>
</dbReference>
<evidence type="ECO:0000256" key="6">
    <source>
        <dbReference type="SAM" id="MobiDB-lite"/>
    </source>
</evidence>
<dbReference type="GO" id="GO:0016987">
    <property type="term" value="F:sigma factor activity"/>
    <property type="evidence" value="ECO:0007669"/>
    <property type="project" value="UniProtKB-KW"/>
</dbReference>